<feature type="coiled-coil region" evidence="1">
    <location>
        <begin position="47"/>
        <end position="74"/>
    </location>
</feature>
<organism evidence="2 3">
    <name type="scientific">Carpediemonas membranifera</name>
    <dbReference type="NCBI Taxonomy" id="201153"/>
    <lineage>
        <taxon>Eukaryota</taxon>
        <taxon>Metamonada</taxon>
        <taxon>Carpediemonas-like organisms</taxon>
        <taxon>Carpediemonas</taxon>
    </lineage>
</organism>
<protein>
    <submittedName>
        <fullName evidence="2">Chromosome segregation protein</fullName>
    </submittedName>
</protein>
<feature type="coiled-coil region" evidence="1">
    <location>
        <begin position="120"/>
        <end position="154"/>
    </location>
</feature>
<gene>
    <name evidence="2" type="ORF">J8273_2282</name>
</gene>
<evidence type="ECO:0000313" key="2">
    <source>
        <dbReference type="EMBL" id="KAG9395933.1"/>
    </source>
</evidence>
<evidence type="ECO:0000313" key="3">
    <source>
        <dbReference type="Proteomes" id="UP000717585"/>
    </source>
</evidence>
<reference evidence="2" key="1">
    <citation type="submission" date="2021-05" db="EMBL/GenBank/DDBJ databases">
        <title>A free-living protist that lacks canonical eukaryotic 1 DNA replication and segregation systems.</title>
        <authorList>
            <person name="Salas-Leiva D.E."/>
            <person name="Tromer E.C."/>
            <person name="Curtis B.A."/>
            <person name="Jerlstrom-Hultqvist J."/>
            <person name="Kolisko M."/>
            <person name="Yi Z."/>
            <person name="Salas-Leiva J.S."/>
            <person name="Gallot-Lavallee L."/>
            <person name="Kops G.J.P.L."/>
            <person name="Archibald J.M."/>
            <person name="Simpson A.G.B."/>
            <person name="Roger A.J."/>
        </authorList>
    </citation>
    <scope>NUCLEOTIDE SEQUENCE</scope>
    <source>
        <strain evidence="2">BICM</strain>
    </source>
</reference>
<dbReference type="Proteomes" id="UP000717585">
    <property type="component" value="Unassembled WGS sequence"/>
</dbReference>
<evidence type="ECO:0000256" key="1">
    <source>
        <dbReference type="SAM" id="Coils"/>
    </source>
</evidence>
<accession>A0A8J6E3H3</accession>
<keyword evidence="3" id="KW-1185">Reference proteome</keyword>
<proteinExistence type="predicted"/>
<comment type="caution">
    <text evidence="2">The sequence shown here is derived from an EMBL/GenBank/DDBJ whole genome shotgun (WGS) entry which is preliminary data.</text>
</comment>
<sequence>MVRASEQIIEELSSLPPKEAHAHLIAFLNDKRSSSKSVRRAVRKARLAQLEEEILAMDDDRERLSNELRKTEELAAANGEASATANAICQDLTTQLRAKTSQVDRLTSLIAQYRSVLSSVQESESMLRSIKGRYKKMELERDEARKEAEKMHAAWKNTLTRSLDLQNQLNEADAGADWKRQALIAKETIELLQQQLHAEQEASKTLEEMYSTELTHLKETVEQLGGLGQLNRVIKAQRPVRRAKRLMSIFSR</sequence>
<dbReference type="AlphaFoldDB" id="A0A8J6E3H3"/>
<name>A0A8J6E3H3_9EUKA</name>
<keyword evidence="1" id="KW-0175">Coiled coil</keyword>
<dbReference type="EMBL" id="JAHDYR010000007">
    <property type="protein sequence ID" value="KAG9395933.1"/>
    <property type="molecule type" value="Genomic_DNA"/>
</dbReference>